<protein>
    <submittedName>
        <fullName evidence="2">WhiB family transcriptional regulator</fullName>
    </submittedName>
</protein>
<dbReference type="Proteomes" id="UP001595685">
    <property type="component" value="Unassembled WGS sequence"/>
</dbReference>
<comment type="caution">
    <text evidence="2">The sequence shown here is derived from an EMBL/GenBank/DDBJ whole genome shotgun (WGS) entry which is preliminary data.</text>
</comment>
<evidence type="ECO:0000313" key="3">
    <source>
        <dbReference type="Proteomes" id="UP001595685"/>
    </source>
</evidence>
<gene>
    <name evidence="2" type="ORF">ACFOLH_16530</name>
</gene>
<name>A0ABV7WKV9_9MICO</name>
<dbReference type="InterPro" id="IPR034768">
    <property type="entry name" value="4FE4S_WBL"/>
</dbReference>
<evidence type="ECO:0000259" key="1">
    <source>
        <dbReference type="PROSITE" id="PS51674"/>
    </source>
</evidence>
<sequence length="102" mass="11444">MTRGACTRRPDLPWTEDAHRVEDEIRAVMARVCTGCPVRERCRRYASDTFASAGFWAGGFRGGAYTGDLLDLLAELDTTELKEHYEPSARRARSVHRKALAS</sequence>
<dbReference type="PROSITE" id="PS51674">
    <property type="entry name" value="4FE4S_WBL"/>
    <property type="match status" value="1"/>
</dbReference>
<dbReference type="Pfam" id="PF02467">
    <property type="entry name" value="Whib"/>
    <property type="match status" value="1"/>
</dbReference>
<keyword evidence="3" id="KW-1185">Reference proteome</keyword>
<evidence type="ECO:0000313" key="2">
    <source>
        <dbReference type="EMBL" id="MFC3689957.1"/>
    </source>
</evidence>
<feature type="domain" description="4Fe-4S Wbl-type" evidence="1">
    <location>
        <begin position="5"/>
        <end position="66"/>
    </location>
</feature>
<reference evidence="3" key="1">
    <citation type="journal article" date="2019" name="Int. J. Syst. Evol. Microbiol.">
        <title>The Global Catalogue of Microorganisms (GCM) 10K type strain sequencing project: providing services to taxonomists for standard genome sequencing and annotation.</title>
        <authorList>
            <consortium name="The Broad Institute Genomics Platform"/>
            <consortium name="The Broad Institute Genome Sequencing Center for Infectious Disease"/>
            <person name="Wu L."/>
            <person name="Ma J."/>
        </authorList>
    </citation>
    <scope>NUCLEOTIDE SEQUENCE [LARGE SCALE GENOMIC DNA]</scope>
    <source>
        <strain evidence="3">NCAIM B.02333</strain>
    </source>
</reference>
<accession>A0ABV7WKV9</accession>
<organism evidence="2 3">
    <name type="scientific">Aquipuribacter hungaricus</name>
    <dbReference type="NCBI Taxonomy" id="545624"/>
    <lineage>
        <taxon>Bacteria</taxon>
        <taxon>Bacillati</taxon>
        <taxon>Actinomycetota</taxon>
        <taxon>Actinomycetes</taxon>
        <taxon>Micrococcales</taxon>
        <taxon>Intrasporangiaceae</taxon>
        <taxon>Aquipuribacter</taxon>
    </lineage>
</organism>
<dbReference type="RefSeq" id="WP_340289686.1">
    <property type="nucleotide sequence ID" value="NZ_JBBEOI010000010.1"/>
</dbReference>
<proteinExistence type="predicted"/>
<dbReference type="EMBL" id="JBHRWW010000014">
    <property type="protein sequence ID" value="MFC3689957.1"/>
    <property type="molecule type" value="Genomic_DNA"/>
</dbReference>